<dbReference type="KEGG" id="gtr:GLOTRDRAFT_141427"/>
<keyword evidence="2" id="KW-1185">Reference proteome</keyword>
<dbReference type="eggNOG" id="ENOG502SPJ6">
    <property type="taxonomic scope" value="Eukaryota"/>
</dbReference>
<protein>
    <submittedName>
        <fullName evidence="1">Uncharacterized protein</fullName>
    </submittedName>
</protein>
<dbReference type="GeneID" id="19304770"/>
<dbReference type="HOGENOM" id="CLU_027521_0_0_1"/>
<evidence type="ECO:0000313" key="2">
    <source>
        <dbReference type="Proteomes" id="UP000030669"/>
    </source>
</evidence>
<proteinExistence type="predicted"/>
<dbReference type="OMA" id="HATDIRI"/>
<dbReference type="Proteomes" id="UP000030669">
    <property type="component" value="Unassembled WGS sequence"/>
</dbReference>
<evidence type="ECO:0000313" key="1">
    <source>
        <dbReference type="EMBL" id="EPQ50629.1"/>
    </source>
</evidence>
<accession>S7RDW4</accession>
<dbReference type="RefSeq" id="XP_007870901.1">
    <property type="nucleotide sequence ID" value="XM_007872710.1"/>
</dbReference>
<name>S7RDW4_GLOTA</name>
<reference evidence="1 2" key="1">
    <citation type="journal article" date="2012" name="Science">
        <title>The Paleozoic origin of enzymatic lignin decomposition reconstructed from 31 fungal genomes.</title>
        <authorList>
            <person name="Floudas D."/>
            <person name="Binder M."/>
            <person name="Riley R."/>
            <person name="Barry K."/>
            <person name="Blanchette R.A."/>
            <person name="Henrissat B."/>
            <person name="Martinez A.T."/>
            <person name="Otillar R."/>
            <person name="Spatafora J.W."/>
            <person name="Yadav J.S."/>
            <person name="Aerts A."/>
            <person name="Benoit I."/>
            <person name="Boyd A."/>
            <person name="Carlson A."/>
            <person name="Copeland A."/>
            <person name="Coutinho P.M."/>
            <person name="de Vries R.P."/>
            <person name="Ferreira P."/>
            <person name="Findley K."/>
            <person name="Foster B."/>
            <person name="Gaskell J."/>
            <person name="Glotzer D."/>
            <person name="Gorecki P."/>
            <person name="Heitman J."/>
            <person name="Hesse C."/>
            <person name="Hori C."/>
            <person name="Igarashi K."/>
            <person name="Jurgens J.A."/>
            <person name="Kallen N."/>
            <person name="Kersten P."/>
            <person name="Kohler A."/>
            <person name="Kuees U."/>
            <person name="Kumar T.K.A."/>
            <person name="Kuo A."/>
            <person name="LaButti K."/>
            <person name="Larrondo L.F."/>
            <person name="Lindquist E."/>
            <person name="Ling A."/>
            <person name="Lombard V."/>
            <person name="Lucas S."/>
            <person name="Lundell T."/>
            <person name="Martin R."/>
            <person name="McLaughlin D.J."/>
            <person name="Morgenstern I."/>
            <person name="Morin E."/>
            <person name="Murat C."/>
            <person name="Nagy L.G."/>
            <person name="Nolan M."/>
            <person name="Ohm R.A."/>
            <person name="Patyshakuliyeva A."/>
            <person name="Rokas A."/>
            <person name="Ruiz-Duenas F.J."/>
            <person name="Sabat G."/>
            <person name="Salamov A."/>
            <person name="Samejima M."/>
            <person name="Schmutz J."/>
            <person name="Slot J.C."/>
            <person name="St John F."/>
            <person name="Stenlid J."/>
            <person name="Sun H."/>
            <person name="Sun S."/>
            <person name="Syed K."/>
            <person name="Tsang A."/>
            <person name="Wiebenga A."/>
            <person name="Young D."/>
            <person name="Pisabarro A."/>
            <person name="Eastwood D.C."/>
            <person name="Martin F."/>
            <person name="Cullen D."/>
            <person name="Grigoriev I.V."/>
            <person name="Hibbett D.S."/>
        </authorList>
    </citation>
    <scope>NUCLEOTIDE SEQUENCE [LARGE SCALE GENOMIC DNA]</scope>
    <source>
        <strain evidence="1 2">ATCC 11539</strain>
    </source>
</reference>
<sequence length="720" mass="80178">MPALPDEIVLEILKPVLGVADDVFCDVGPSAFDFRAQISTSALLLVCKQWLRVSTPLLFEVVILRSSGQAKALARVLKANKHFGGFIRMLRVEGGFGKALETIISAAPKIQDLYLTFSISSSDNVQGLCNSLPSTNPRRLIVHESAECLSGGKHALDNAKTRDLTATVCACIRKNWTNLRVCHIPDEGGTQATINRVNALSAALRHASNLETVVIPYAPMSHITHNILEGFAANPNLKTVRLLATHDEVAGTYFFTFLNRMPHIDKLIMYQEPPPQDALKKQNAKDISRVLTNSYVCLAASPRVVRAHIWSRVLALAMDADNDGCHIERTRQMRSKAKPSRGRLHFLLICKELYELALPLLYRSPAVDTFDGLQSLSNRLSEQPSLGCEIRVLVLNRCITDNFWPLLEEESDHDVSDVHPLVKNILSKTPNLQQLVTNRRALFDRAPFLMDWSVWETLTNVPGASLKTLSGFQVKGEGKKTLSIFNNLTAIRSLEWFDRTVFRRGNAVSPTCLSLLEELRLKEYDDSLLSQLTRISLPSLRIAAFADYQFGKTPQSLRPFLAKHGSKLQRLEFLSGCLNIASLFNLCPNVTEFLVDMDVASSVSSADITVLLSHLHDGESAKLRKIIIECSTSSFRVYDDVASTGAGASQVFGIWGSFFDSLDLSSLPALEEIQIMRSLWPSNQRAYAKNPWIKWDADLRKQWNVALLDAKGKGWTARIK</sequence>
<organism evidence="1 2">
    <name type="scientific">Gloeophyllum trabeum (strain ATCC 11539 / FP-39264 / Madison 617)</name>
    <name type="common">Brown rot fungus</name>
    <dbReference type="NCBI Taxonomy" id="670483"/>
    <lineage>
        <taxon>Eukaryota</taxon>
        <taxon>Fungi</taxon>
        <taxon>Dikarya</taxon>
        <taxon>Basidiomycota</taxon>
        <taxon>Agaricomycotina</taxon>
        <taxon>Agaricomycetes</taxon>
        <taxon>Gloeophyllales</taxon>
        <taxon>Gloeophyllaceae</taxon>
        <taxon>Gloeophyllum</taxon>
    </lineage>
</organism>
<dbReference type="OrthoDB" id="2786563at2759"/>
<dbReference type="AlphaFoldDB" id="S7RDW4"/>
<dbReference type="EMBL" id="KB469314">
    <property type="protein sequence ID" value="EPQ50629.1"/>
    <property type="molecule type" value="Genomic_DNA"/>
</dbReference>
<gene>
    <name evidence="1" type="ORF">GLOTRDRAFT_141427</name>
</gene>